<dbReference type="EMBL" id="FNQY01000015">
    <property type="protein sequence ID" value="SEA36711.1"/>
    <property type="molecule type" value="Genomic_DNA"/>
</dbReference>
<evidence type="ECO:0000259" key="5">
    <source>
        <dbReference type="Pfam" id="PF25954"/>
    </source>
</evidence>
<dbReference type="Gene3D" id="2.40.50.100">
    <property type="match status" value="1"/>
</dbReference>
<dbReference type="PANTHER" id="PTHR30097">
    <property type="entry name" value="CATION EFFLUX SYSTEM PROTEIN CUSB"/>
    <property type="match status" value="1"/>
</dbReference>
<dbReference type="Proteomes" id="UP000199041">
    <property type="component" value="Unassembled WGS sequence"/>
</dbReference>
<dbReference type="GO" id="GO:0022857">
    <property type="term" value="F:transmembrane transporter activity"/>
    <property type="evidence" value="ECO:0007669"/>
    <property type="project" value="InterPro"/>
</dbReference>
<dbReference type="STRING" id="551991.SAMN05192529_11557"/>
<feature type="transmembrane region" description="Helical" evidence="4">
    <location>
        <begin position="21"/>
        <end position="42"/>
    </location>
</feature>
<sequence>MNSCFLNFINKSHLGQNRRNLFIMYLALSCMIVFAACTGHNGKDKTGLQDAKSESESTAEREAKLPISRNMLAGAQLDTVHYEKVAGVFTVSGKVTVDDSKLIQVFPTLTGYATQIKVQLGDFVQKGQLLAVVHSGEIASYENQLSDARSNLLVAQKHLKVEKDLKSSQLATDRDVTDAQSEVSKAQAAIIQVENLFQIYRKGSGSTYEILAPISGYIIQKNINNGMAITSDNNQSLFTISEINDVWVVANIFETDIPKVKEGYKADITSISYPDSVFHGTIDKVYNFLDPVSKTMQARIKIENNHGLLKPEMFASVKIHYPGKDSLIAIPSSAIIFDNNTHYVLVRGGGDSLSVREVLPTTSEGNMTYIQTGLHAGEAVVTKDQLLLYNALLQ</sequence>
<proteinExistence type="inferred from homology"/>
<dbReference type="SUPFAM" id="SSF111369">
    <property type="entry name" value="HlyD-like secretion proteins"/>
    <property type="match status" value="1"/>
</dbReference>
<evidence type="ECO:0000256" key="3">
    <source>
        <dbReference type="SAM" id="Coils"/>
    </source>
</evidence>
<dbReference type="GO" id="GO:0030313">
    <property type="term" value="C:cell envelope"/>
    <property type="evidence" value="ECO:0007669"/>
    <property type="project" value="TreeGrafter"/>
</dbReference>
<dbReference type="InterPro" id="IPR006143">
    <property type="entry name" value="RND_pump_MFP"/>
</dbReference>
<evidence type="ECO:0000313" key="8">
    <source>
        <dbReference type="Proteomes" id="UP000199041"/>
    </source>
</evidence>
<evidence type="ECO:0000256" key="1">
    <source>
        <dbReference type="ARBA" id="ARBA00009477"/>
    </source>
</evidence>
<organism evidence="7 8">
    <name type="scientific">Arachidicoccus rhizosphaerae</name>
    <dbReference type="NCBI Taxonomy" id="551991"/>
    <lineage>
        <taxon>Bacteria</taxon>
        <taxon>Pseudomonadati</taxon>
        <taxon>Bacteroidota</taxon>
        <taxon>Chitinophagia</taxon>
        <taxon>Chitinophagales</taxon>
        <taxon>Chitinophagaceae</taxon>
        <taxon>Arachidicoccus</taxon>
    </lineage>
</organism>
<dbReference type="InterPro" id="IPR058647">
    <property type="entry name" value="BSH_CzcB-like"/>
</dbReference>
<evidence type="ECO:0000256" key="2">
    <source>
        <dbReference type="ARBA" id="ARBA00022448"/>
    </source>
</evidence>
<keyword evidence="3" id="KW-0175">Coiled coil</keyword>
<name>A0A1H4ALQ6_9BACT</name>
<reference evidence="7 8" key="1">
    <citation type="submission" date="2016-10" db="EMBL/GenBank/DDBJ databases">
        <authorList>
            <person name="de Groot N.N."/>
        </authorList>
    </citation>
    <scope>NUCLEOTIDE SEQUENCE [LARGE SCALE GENOMIC DNA]</scope>
    <source>
        <strain evidence="7 8">Vu-144</strain>
    </source>
</reference>
<accession>A0A1H4ALQ6</accession>
<evidence type="ECO:0000259" key="6">
    <source>
        <dbReference type="Pfam" id="PF25973"/>
    </source>
</evidence>
<evidence type="ECO:0000256" key="4">
    <source>
        <dbReference type="SAM" id="Phobius"/>
    </source>
</evidence>
<keyword evidence="4" id="KW-0472">Membrane</keyword>
<dbReference type="FunFam" id="2.40.30.170:FF:000010">
    <property type="entry name" value="Efflux RND transporter periplasmic adaptor subunit"/>
    <property type="match status" value="1"/>
</dbReference>
<dbReference type="Gene3D" id="2.40.420.20">
    <property type="match status" value="1"/>
</dbReference>
<dbReference type="GO" id="GO:0060003">
    <property type="term" value="P:copper ion export"/>
    <property type="evidence" value="ECO:0007669"/>
    <property type="project" value="TreeGrafter"/>
</dbReference>
<dbReference type="InterPro" id="IPR051909">
    <property type="entry name" value="MFP_Cation_Efflux"/>
</dbReference>
<protein>
    <submittedName>
        <fullName evidence="7">Membrane fusion protein, cobalt-zinc-cadmium efflux system</fullName>
    </submittedName>
</protein>
<keyword evidence="2" id="KW-0813">Transport</keyword>
<dbReference type="AlphaFoldDB" id="A0A1H4ALQ6"/>
<dbReference type="PANTHER" id="PTHR30097:SF4">
    <property type="entry name" value="SLR6042 PROTEIN"/>
    <property type="match status" value="1"/>
</dbReference>
<feature type="domain" description="CzcB-like barrel-sandwich hybrid" evidence="6">
    <location>
        <begin position="103"/>
        <end position="241"/>
    </location>
</feature>
<feature type="domain" description="CusB-like beta-barrel" evidence="5">
    <location>
        <begin position="246"/>
        <end position="320"/>
    </location>
</feature>
<keyword evidence="8" id="KW-1185">Reference proteome</keyword>
<comment type="similarity">
    <text evidence="1">Belongs to the membrane fusion protein (MFP) (TC 8.A.1) family.</text>
</comment>
<dbReference type="InterPro" id="IPR058792">
    <property type="entry name" value="Beta-barrel_RND_2"/>
</dbReference>
<dbReference type="GO" id="GO:0016020">
    <property type="term" value="C:membrane"/>
    <property type="evidence" value="ECO:0007669"/>
    <property type="project" value="InterPro"/>
</dbReference>
<dbReference type="Pfam" id="PF25954">
    <property type="entry name" value="Beta-barrel_RND_2"/>
    <property type="match status" value="1"/>
</dbReference>
<feature type="coiled-coil region" evidence="3">
    <location>
        <begin position="138"/>
        <end position="196"/>
    </location>
</feature>
<gene>
    <name evidence="7" type="ORF">SAMN05192529_11557</name>
</gene>
<keyword evidence="4" id="KW-1133">Transmembrane helix</keyword>
<dbReference type="GO" id="GO:0015679">
    <property type="term" value="P:plasma membrane copper ion transport"/>
    <property type="evidence" value="ECO:0007669"/>
    <property type="project" value="TreeGrafter"/>
</dbReference>
<dbReference type="Pfam" id="PF25973">
    <property type="entry name" value="BSH_CzcB"/>
    <property type="match status" value="1"/>
</dbReference>
<dbReference type="NCBIfam" id="TIGR01730">
    <property type="entry name" value="RND_mfp"/>
    <property type="match status" value="1"/>
</dbReference>
<keyword evidence="4" id="KW-0812">Transmembrane</keyword>
<dbReference type="OrthoDB" id="9806939at2"/>
<dbReference type="Gene3D" id="2.40.30.170">
    <property type="match status" value="1"/>
</dbReference>
<evidence type="ECO:0000313" key="7">
    <source>
        <dbReference type="EMBL" id="SEA36711.1"/>
    </source>
</evidence>